<keyword evidence="2" id="KW-1185">Reference proteome</keyword>
<name>A0A6P5YXI9_DURZI</name>
<evidence type="ECO:0000313" key="3">
    <source>
        <dbReference type="RefSeq" id="XP_022744990.1"/>
    </source>
</evidence>
<dbReference type="AlphaFoldDB" id="A0A6P5YXI9"/>
<dbReference type="Proteomes" id="UP000515121">
    <property type="component" value="Unplaced"/>
</dbReference>
<protein>
    <submittedName>
        <fullName evidence="3">Uncharacterized protein LOC111295660</fullName>
    </submittedName>
</protein>
<organism evidence="2 3">
    <name type="scientific">Durio zibethinus</name>
    <name type="common">Durian</name>
    <dbReference type="NCBI Taxonomy" id="66656"/>
    <lineage>
        <taxon>Eukaryota</taxon>
        <taxon>Viridiplantae</taxon>
        <taxon>Streptophyta</taxon>
        <taxon>Embryophyta</taxon>
        <taxon>Tracheophyta</taxon>
        <taxon>Spermatophyta</taxon>
        <taxon>Magnoliopsida</taxon>
        <taxon>eudicotyledons</taxon>
        <taxon>Gunneridae</taxon>
        <taxon>Pentapetalae</taxon>
        <taxon>rosids</taxon>
        <taxon>malvids</taxon>
        <taxon>Malvales</taxon>
        <taxon>Malvaceae</taxon>
        <taxon>Helicteroideae</taxon>
        <taxon>Durio</taxon>
    </lineage>
</organism>
<dbReference type="GeneID" id="111295660"/>
<dbReference type="RefSeq" id="XP_022744990.1">
    <property type="nucleotide sequence ID" value="XM_022889255.1"/>
</dbReference>
<evidence type="ECO:0000313" key="2">
    <source>
        <dbReference type="Proteomes" id="UP000515121"/>
    </source>
</evidence>
<accession>A0A6P5YXI9</accession>
<dbReference type="KEGG" id="dzi:111295660"/>
<dbReference type="OrthoDB" id="1746542at2759"/>
<dbReference type="PANTHER" id="PTHR33924:SF5">
    <property type="entry name" value="CATION-TRANSPORTING ATPASE"/>
    <property type="match status" value="1"/>
</dbReference>
<gene>
    <name evidence="3" type="primary">LOC111295660</name>
</gene>
<sequence>MKQNGFLSSSNGGISMQNALLSSSHCGKPVPKHRGRKSKNDVLKKMELAKKEQVDRFTKMAAPSGLVNGLIPGIINHVRNRKQVHSMIEALVKSENFEHLHSESKQASHEKSGIEVGDGNMDFSGLHRLGCYHEDGPPNATSMSRKARFYLAPMHKPYSSISEGRGGDGDSSMVDPVSEHDALALKLPSSKASENASTLSNEESANFISASSFL</sequence>
<dbReference type="PANTHER" id="PTHR33924">
    <property type="entry name" value="CATION-TRANSPORTING ATPASE"/>
    <property type="match status" value="1"/>
</dbReference>
<evidence type="ECO:0000256" key="1">
    <source>
        <dbReference type="SAM" id="MobiDB-lite"/>
    </source>
</evidence>
<proteinExistence type="predicted"/>
<reference evidence="3" key="1">
    <citation type="submission" date="2025-08" db="UniProtKB">
        <authorList>
            <consortium name="RefSeq"/>
        </authorList>
    </citation>
    <scope>IDENTIFICATION</scope>
    <source>
        <tissue evidence="3">Fruit stalk</tissue>
    </source>
</reference>
<feature type="region of interest" description="Disordered" evidence="1">
    <location>
        <begin position="160"/>
        <end position="181"/>
    </location>
</feature>
<feature type="region of interest" description="Disordered" evidence="1">
    <location>
        <begin position="22"/>
        <end position="41"/>
    </location>
</feature>